<sequence length="46" mass="4856">MAATVLHDGSATVMAATMTASASCGIALLWLCSHRAWKENGQSEYL</sequence>
<name>A0AA44U9K0_NEIGO</name>
<proteinExistence type="predicted"/>
<accession>A0AA44U9K0</accession>
<keyword evidence="1" id="KW-0812">Transmembrane</keyword>
<comment type="caution">
    <text evidence="2">The sequence shown here is derived from an EMBL/GenBank/DDBJ whole genome shotgun (WGS) entry which is preliminary data.</text>
</comment>
<dbReference type="Proteomes" id="UP000223296">
    <property type="component" value="Unassembled WGS sequence"/>
</dbReference>
<reference evidence="2 3" key="1">
    <citation type="submission" date="2013-08" db="EMBL/GenBank/DDBJ databases">
        <authorList>
            <person name="Trees D."/>
        </authorList>
    </citation>
    <scope>NUCLEOTIDE SEQUENCE [LARGE SCALE GENOMIC DNA]</scope>
    <source>
        <strain evidence="2 3">3502</strain>
    </source>
</reference>
<gene>
    <name evidence="2" type="ORF">N776_00960</name>
</gene>
<keyword evidence="1" id="KW-0472">Membrane</keyword>
<evidence type="ECO:0000313" key="3">
    <source>
        <dbReference type="Proteomes" id="UP000223296"/>
    </source>
</evidence>
<keyword evidence="1" id="KW-1133">Transmembrane helix</keyword>
<evidence type="ECO:0000256" key="1">
    <source>
        <dbReference type="SAM" id="Phobius"/>
    </source>
</evidence>
<dbReference type="EMBL" id="AVBE01000002">
    <property type="protein sequence ID" value="PHJ35842.1"/>
    <property type="molecule type" value="Genomic_DNA"/>
</dbReference>
<feature type="transmembrane region" description="Helical" evidence="1">
    <location>
        <begin position="12"/>
        <end position="32"/>
    </location>
</feature>
<dbReference type="AlphaFoldDB" id="A0AA44U9K0"/>
<evidence type="ECO:0000313" key="2">
    <source>
        <dbReference type="EMBL" id="PHJ35842.1"/>
    </source>
</evidence>
<organism evidence="2 3">
    <name type="scientific">Neisseria gonorrhoeae 3502</name>
    <dbReference type="NCBI Taxonomy" id="1193404"/>
    <lineage>
        <taxon>Bacteria</taxon>
        <taxon>Pseudomonadati</taxon>
        <taxon>Pseudomonadota</taxon>
        <taxon>Betaproteobacteria</taxon>
        <taxon>Neisseriales</taxon>
        <taxon>Neisseriaceae</taxon>
        <taxon>Neisseria</taxon>
    </lineage>
</organism>
<protein>
    <submittedName>
        <fullName evidence="2">Uncharacterized protein</fullName>
    </submittedName>
</protein>